<evidence type="ECO:0000256" key="2">
    <source>
        <dbReference type="SAM" id="Phobius"/>
    </source>
</evidence>
<keyword evidence="2" id="KW-0472">Membrane</keyword>
<feature type="transmembrane region" description="Helical" evidence="2">
    <location>
        <begin position="12"/>
        <end position="34"/>
    </location>
</feature>
<feature type="region of interest" description="Disordered" evidence="1">
    <location>
        <begin position="44"/>
        <end position="70"/>
    </location>
</feature>
<evidence type="ECO:0000313" key="4">
    <source>
        <dbReference type="Proteomes" id="UP000736328"/>
    </source>
</evidence>
<sequence>MEKESKDFIRFIVRVLVVTASLILVLFLFKTWFFPSKQVISTLSPNTPPAPSNQQSAVRPNESAPEKSGNVISWEDAGSHIGEYATVAGTIVAAHNSGKACFLNFHPNYRIYFTAVIFASSFNRFPSSPERYYLNKRVQVTGRIKEYKGKPEIILNDPSQISIQ</sequence>
<evidence type="ECO:0000256" key="1">
    <source>
        <dbReference type="SAM" id="MobiDB-lite"/>
    </source>
</evidence>
<protein>
    <recommendedName>
        <fullName evidence="5">OB domain-containing protein</fullName>
    </recommendedName>
</protein>
<gene>
    <name evidence="3" type="ORF">HY768_10170</name>
</gene>
<name>A0A933IB53_UNCT6</name>
<evidence type="ECO:0008006" key="5">
    <source>
        <dbReference type="Google" id="ProtNLM"/>
    </source>
</evidence>
<dbReference type="Proteomes" id="UP000736328">
    <property type="component" value="Unassembled WGS sequence"/>
</dbReference>
<proteinExistence type="predicted"/>
<keyword evidence="2" id="KW-0812">Transmembrane</keyword>
<keyword evidence="2" id="KW-1133">Transmembrane helix</keyword>
<reference evidence="3" key="1">
    <citation type="submission" date="2020-07" db="EMBL/GenBank/DDBJ databases">
        <title>Huge and variable diversity of episymbiotic CPR bacteria and DPANN archaea in groundwater ecosystems.</title>
        <authorList>
            <person name="He C.Y."/>
            <person name="Keren R."/>
            <person name="Whittaker M."/>
            <person name="Farag I.F."/>
            <person name="Doudna J."/>
            <person name="Cate J.H.D."/>
            <person name="Banfield J.F."/>
        </authorList>
    </citation>
    <scope>NUCLEOTIDE SEQUENCE</scope>
    <source>
        <strain evidence="3">NC_groundwater_1520_Pr4_B-0.1um_53_5</strain>
    </source>
</reference>
<evidence type="ECO:0000313" key="3">
    <source>
        <dbReference type="EMBL" id="MBI4727561.1"/>
    </source>
</evidence>
<dbReference type="EMBL" id="JACQXR010000138">
    <property type="protein sequence ID" value="MBI4727561.1"/>
    <property type="molecule type" value="Genomic_DNA"/>
</dbReference>
<comment type="caution">
    <text evidence="3">The sequence shown here is derived from an EMBL/GenBank/DDBJ whole genome shotgun (WGS) entry which is preliminary data.</text>
</comment>
<organism evidence="3 4">
    <name type="scientific">candidate division TA06 bacterium</name>
    <dbReference type="NCBI Taxonomy" id="2250710"/>
    <lineage>
        <taxon>Bacteria</taxon>
        <taxon>Bacteria division TA06</taxon>
    </lineage>
</organism>
<accession>A0A933IB53</accession>
<dbReference type="AlphaFoldDB" id="A0A933IB53"/>